<reference evidence="2" key="1">
    <citation type="journal article" date="2011" name="Nat. Commun.">
        <title>Effector diversification within compartments of the Leptosphaeria maculans genome affected by Repeat-Induced Point mutations.</title>
        <authorList>
            <person name="Rouxel T."/>
            <person name="Grandaubert J."/>
            <person name="Hane J.K."/>
            <person name="Hoede C."/>
            <person name="van de Wouw A.P."/>
            <person name="Couloux A."/>
            <person name="Dominguez V."/>
            <person name="Anthouard V."/>
            <person name="Bally P."/>
            <person name="Bourras S."/>
            <person name="Cozijnsen A.J."/>
            <person name="Ciuffetti L.M."/>
            <person name="Degrave A."/>
            <person name="Dilmaghani A."/>
            <person name="Duret L."/>
            <person name="Fudal I."/>
            <person name="Goodwin S.B."/>
            <person name="Gout L."/>
            <person name="Glaser N."/>
            <person name="Linglin J."/>
            <person name="Kema G.H.J."/>
            <person name="Lapalu N."/>
            <person name="Lawrence C.B."/>
            <person name="May K."/>
            <person name="Meyer M."/>
            <person name="Ollivier B."/>
            <person name="Poulain J."/>
            <person name="Schoch C.L."/>
            <person name="Simon A."/>
            <person name="Spatafora J.W."/>
            <person name="Stachowiak A."/>
            <person name="Turgeon B.G."/>
            <person name="Tyler B.M."/>
            <person name="Vincent D."/>
            <person name="Weissenbach J."/>
            <person name="Amselem J."/>
            <person name="Quesneville H."/>
            <person name="Oliver R.P."/>
            <person name="Wincker P."/>
            <person name="Balesdent M.-H."/>
            <person name="Howlett B.J."/>
        </authorList>
    </citation>
    <scope>NUCLEOTIDE SEQUENCE [LARGE SCALE GENOMIC DNA]</scope>
    <source>
        <strain evidence="2">JN3 / isolate v23.1.3 / race Av1-4-5-6-7-8</strain>
    </source>
</reference>
<accession>E4ZH37</accession>
<protein>
    <submittedName>
        <fullName evidence="1">Predicted protein</fullName>
    </submittedName>
</protein>
<dbReference type="InParanoid" id="E4ZH37"/>
<proteinExistence type="predicted"/>
<sequence length="328" mass="37839">MSSQIWHKKLLRRLRRPDNACHILNAPAEIRIFIYRYIAPQGFLPYTPYQHYMGLFLCCKKINGELTHETLRGALTVLDGIYLTPTTTVTLLRPLQPHSFTSLMHVSLDVPLWSLYSTKLDYNFIEIASPLMKLHLSSLTIALKGISSPSDFALMSAVLSGTELWVWNEDRNALNNLLVSDADAHYDVHTTYDSIVGFVAAINCLLAPQLCNDNHQTDTNVWCARARLTAPLADTVCNIRKVIFTLKQFHDESPLPWGELPRDTYPENCLKGRWMPAVEQRLLRREGWEASWAGRDGRVNVREDDEPSQFVWKMVKKENRWRKLFQRK</sequence>
<dbReference type="VEuPathDB" id="FungiDB:LEMA_P056410.1"/>
<dbReference type="HOGENOM" id="CLU_847498_0_0_1"/>
<evidence type="ECO:0000313" key="1">
    <source>
        <dbReference type="EMBL" id="CBX90607.1"/>
    </source>
</evidence>
<name>E4ZH37_LEPMJ</name>
<dbReference type="GeneID" id="13284243"/>
<dbReference type="RefSeq" id="XP_003833972.1">
    <property type="nucleotide sequence ID" value="XM_003833924.1"/>
</dbReference>
<dbReference type="OMA" id="ANACNIR"/>
<dbReference type="AlphaFoldDB" id="E4ZH37"/>
<evidence type="ECO:0000313" key="2">
    <source>
        <dbReference type="Proteomes" id="UP000002668"/>
    </source>
</evidence>
<dbReference type="OrthoDB" id="3690295at2759"/>
<gene>
    <name evidence="1" type="ORF">LEMA_P056410.1</name>
</gene>
<dbReference type="Proteomes" id="UP000002668">
    <property type="component" value="Genome"/>
</dbReference>
<dbReference type="EMBL" id="FP929065">
    <property type="protein sequence ID" value="CBX90607.1"/>
    <property type="molecule type" value="Genomic_DNA"/>
</dbReference>
<organism evidence="2">
    <name type="scientific">Leptosphaeria maculans (strain JN3 / isolate v23.1.3 / race Av1-4-5-6-7-8)</name>
    <name type="common">Blackleg fungus</name>
    <name type="synonym">Phoma lingam</name>
    <dbReference type="NCBI Taxonomy" id="985895"/>
    <lineage>
        <taxon>Eukaryota</taxon>
        <taxon>Fungi</taxon>
        <taxon>Dikarya</taxon>
        <taxon>Ascomycota</taxon>
        <taxon>Pezizomycotina</taxon>
        <taxon>Dothideomycetes</taxon>
        <taxon>Pleosporomycetidae</taxon>
        <taxon>Pleosporales</taxon>
        <taxon>Pleosporineae</taxon>
        <taxon>Leptosphaeriaceae</taxon>
        <taxon>Plenodomus</taxon>
        <taxon>Plenodomus lingam/Leptosphaeria maculans species complex</taxon>
    </lineage>
</organism>
<keyword evidence="2" id="KW-1185">Reference proteome</keyword>